<evidence type="ECO:0000256" key="1">
    <source>
        <dbReference type="SAM" id="Coils"/>
    </source>
</evidence>
<feature type="chain" id="PRO_5046478435" evidence="3">
    <location>
        <begin position="20"/>
        <end position="147"/>
    </location>
</feature>
<organism evidence="5 6">
    <name type="scientific">Massilia aerilata</name>
    <dbReference type="NCBI Taxonomy" id="453817"/>
    <lineage>
        <taxon>Bacteria</taxon>
        <taxon>Pseudomonadati</taxon>
        <taxon>Pseudomonadota</taxon>
        <taxon>Betaproteobacteria</taxon>
        <taxon>Burkholderiales</taxon>
        <taxon>Oxalobacteraceae</taxon>
        <taxon>Telluria group</taxon>
        <taxon>Massilia</taxon>
    </lineage>
</organism>
<sequence length="147" mass="16241">MMRLLLLIGSCVLSASVQAQSVYKCTVDGKTSYGDRPCAHGASQALPPPPAGISPADTMGPQGGDARTLLELEKARIAREKEQAKEERTQAKQNRAAYARRQKCEKLRLRHKWTEEDLARTVHGPKHEAARLEARRQREALAVECPA</sequence>
<feature type="domain" description="DUF4124" evidence="4">
    <location>
        <begin position="10"/>
        <end position="52"/>
    </location>
</feature>
<keyword evidence="1" id="KW-0175">Coiled coil</keyword>
<dbReference type="RefSeq" id="WP_379766206.1">
    <property type="nucleotide sequence ID" value="NZ_JBHSMZ010000001.1"/>
</dbReference>
<dbReference type="Proteomes" id="UP001596086">
    <property type="component" value="Unassembled WGS sequence"/>
</dbReference>
<feature type="region of interest" description="Disordered" evidence="2">
    <location>
        <begin position="38"/>
        <end position="65"/>
    </location>
</feature>
<dbReference type="InterPro" id="IPR025392">
    <property type="entry name" value="DUF4124"/>
</dbReference>
<feature type="signal peptide" evidence="3">
    <location>
        <begin position="1"/>
        <end position="19"/>
    </location>
</feature>
<keyword evidence="6" id="KW-1185">Reference proteome</keyword>
<dbReference type="EMBL" id="JBHSMZ010000001">
    <property type="protein sequence ID" value="MFC5547262.1"/>
    <property type="molecule type" value="Genomic_DNA"/>
</dbReference>
<gene>
    <name evidence="5" type="ORF">ACFPO9_01890</name>
</gene>
<dbReference type="Pfam" id="PF13511">
    <property type="entry name" value="DUF4124"/>
    <property type="match status" value="1"/>
</dbReference>
<evidence type="ECO:0000313" key="6">
    <source>
        <dbReference type="Proteomes" id="UP001596086"/>
    </source>
</evidence>
<feature type="coiled-coil region" evidence="1">
    <location>
        <begin position="67"/>
        <end position="101"/>
    </location>
</feature>
<evidence type="ECO:0000313" key="5">
    <source>
        <dbReference type="EMBL" id="MFC5547262.1"/>
    </source>
</evidence>
<protein>
    <submittedName>
        <fullName evidence="5">DUF4124 domain-containing protein</fullName>
    </submittedName>
</protein>
<evidence type="ECO:0000256" key="2">
    <source>
        <dbReference type="SAM" id="MobiDB-lite"/>
    </source>
</evidence>
<proteinExistence type="predicted"/>
<reference evidence="6" key="1">
    <citation type="journal article" date="2019" name="Int. J. Syst. Evol. Microbiol.">
        <title>The Global Catalogue of Microorganisms (GCM) 10K type strain sequencing project: providing services to taxonomists for standard genome sequencing and annotation.</title>
        <authorList>
            <consortium name="The Broad Institute Genomics Platform"/>
            <consortium name="The Broad Institute Genome Sequencing Center for Infectious Disease"/>
            <person name="Wu L."/>
            <person name="Ma J."/>
        </authorList>
    </citation>
    <scope>NUCLEOTIDE SEQUENCE [LARGE SCALE GENOMIC DNA]</scope>
    <source>
        <strain evidence="6">CGMCC 4.5798</strain>
    </source>
</reference>
<evidence type="ECO:0000259" key="4">
    <source>
        <dbReference type="Pfam" id="PF13511"/>
    </source>
</evidence>
<keyword evidence="3" id="KW-0732">Signal</keyword>
<comment type="caution">
    <text evidence="5">The sequence shown here is derived from an EMBL/GenBank/DDBJ whole genome shotgun (WGS) entry which is preliminary data.</text>
</comment>
<evidence type="ECO:0000256" key="3">
    <source>
        <dbReference type="SAM" id="SignalP"/>
    </source>
</evidence>
<name>A0ABW0RSY7_9BURK</name>
<accession>A0ABW0RSY7</accession>